<evidence type="ECO:0000256" key="2">
    <source>
        <dbReference type="ARBA" id="ARBA00022840"/>
    </source>
</evidence>
<keyword evidence="2" id="KW-0067">ATP-binding</keyword>
<dbReference type="Gene3D" id="3.30.70.1230">
    <property type="entry name" value="Nucleotide cyclase"/>
    <property type="match status" value="1"/>
</dbReference>
<dbReference type="InterPro" id="IPR011990">
    <property type="entry name" value="TPR-like_helical_dom_sf"/>
</dbReference>
<evidence type="ECO:0000259" key="3">
    <source>
        <dbReference type="PROSITE" id="PS50125"/>
    </source>
</evidence>
<dbReference type="GO" id="GO:0009190">
    <property type="term" value="P:cyclic nucleotide biosynthetic process"/>
    <property type="evidence" value="ECO:0007669"/>
    <property type="project" value="InterPro"/>
</dbReference>
<dbReference type="Gene3D" id="1.25.40.10">
    <property type="entry name" value="Tetratricopeptide repeat domain"/>
    <property type="match status" value="1"/>
</dbReference>
<dbReference type="PANTHER" id="PTHR16305">
    <property type="entry name" value="TESTICULAR SOLUBLE ADENYLYL CYCLASE"/>
    <property type="match status" value="1"/>
</dbReference>
<dbReference type="SMART" id="SM00044">
    <property type="entry name" value="CYCc"/>
    <property type="match status" value="1"/>
</dbReference>
<gene>
    <name evidence="4" type="ORF">SAMN06265380_11026</name>
</gene>
<dbReference type="GO" id="GO:0004016">
    <property type="term" value="F:adenylate cyclase activity"/>
    <property type="evidence" value="ECO:0007669"/>
    <property type="project" value="TreeGrafter"/>
</dbReference>
<dbReference type="EMBL" id="FXTE01000010">
    <property type="protein sequence ID" value="SMO80560.1"/>
    <property type="molecule type" value="Genomic_DNA"/>
</dbReference>
<dbReference type="PROSITE" id="PS50125">
    <property type="entry name" value="GUANYLATE_CYCLASE_2"/>
    <property type="match status" value="1"/>
</dbReference>
<name>A0A521EBM4_9RHOB</name>
<dbReference type="GO" id="GO:0005737">
    <property type="term" value="C:cytoplasm"/>
    <property type="evidence" value="ECO:0007669"/>
    <property type="project" value="TreeGrafter"/>
</dbReference>
<evidence type="ECO:0000256" key="1">
    <source>
        <dbReference type="ARBA" id="ARBA00022741"/>
    </source>
</evidence>
<dbReference type="GO" id="GO:0042802">
    <property type="term" value="F:identical protein binding"/>
    <property type="evidence" value="ECO:0007669"/>
    <property type="project" value="InterPro"/>
</dbReference>
<dbReference type="InterPro" id="IPR027417">
    <property type="entry name" value="P-loop_NTPase"/>
</dbReference>
<dbReference type="InterPro" id="IPR041664">
    <property type="entry name" value="AAA_16"/>
</dbReference>
<dbReference type="RefSeq" id="WP_142638512.1">
    <property type="nucleotide sequence ID" value="NZ_CANMET010000009.1"/>
</dbReference>
<dbReference type="SMART" id="SM00028">
    <property type="entry name" value="TPR"/>
    <property type="match status" value="2"/>
</dbReference>
<dbReference type="SUPFAM" id="SSF48452">
    <property type="entry name" value="TPR-like"/>
    <property type="match status" value="1"/>
</dbReference>
<evidence type="ECO:0000313" key="4">
    <source>
        <dbReference type="EMBL" id="SMO80560.1"/>
    </source>
</evidence>
<dbReference type="SUPFAM" id="SSF55073">
    <property type="entry name" value="Nucleotide cyclase"/>
    <property type="match status" value="1"/>
</dbReference>
<dbReference type="InterPro" id="IPR001054">
    <property type="entry name" value="A/G_cyclase"/>
</dbReference>
<dbReference type="CDD" id="cd07302">
    <property type="entry name" value="CHD"/>
    <property type="match status" value="1"/>
</dbReference>
<sequence>MTTVIGKSTRLSTILQNADLHDFSARFLEEGIDDVILDELTDPELRDLGLTVGQRKRFRQTQAQLKLQEASDRPAMSRVAERRQLTLVFCDLVGSTQLAQRHDPEELMQIMNLYLDTAIGTMKQHGCHLAYKQGDGIMMYFGYPKATEDDTERAVRAVLETIEAVQNLENKFGENLDLRAGIATGVVVVGVVSSASLGTQDFIVGETANLASRLQGLANPGEVVVSSETWRLTKGAFNFEPRGNHELKGFDGERSVFRVIDEKIAASRFDARTGKSTVKLVAREDDLTGLTGLWDHVLRGSGQVALVGGPAGIGKSRLINSLSKTLGQRPMTLQCVPHLASLPLHPLRAELRRFAGDETDTDKVTESIREYAKNASRLTEEDAALLLDLAGFETDAPVEPDPIKKARKSLDLLIRCAGSICDERGSLLLVFEDVHWADATTLDALDALIDALDQLPILVVLTHRPEYEPPEHFEGRASIVELTPLSVLEASELVRRVAVPRSLPVTLVRQIVEKADGVPLYIEEMTKAVLDQLPQDVPIDAGVMGTLSIPATLHDSLMSRLDRMENARPVAQLGSVIGRSFTSAMIHAVAPKDTDVESALIQLIGAGLVSITSEAGAPTYTFHHALVQDTAYQSLLLEDREQIHLKIAKELLAGHKAFGNPTPDTVAHHCDLGGLKGEAVTHWVLAGEQALSRLANLPAIAAFQAALRNIETMPGGPERDGVELGVQMNVLPAFMAIHGWSSTQVGQTAARAMHLAQALGAGETLFAATFCRWTHFFVSGQMNRALEMAQALDGMASLAPDPVTNVLAARALSYTHYFRGEFADCERQLERGLALITPELDMAMMPMTQSSTSASFFAIQGCLLWQLGKFDEAEEARLKSIEISKPFEHAPNLVYIMGASSMFLPYAGEWDLLDDTMNEARRIADEEGFLYLHAMQDIYLGLAQAGKGDVIGGAARVGTYMDLVSQAGGNFTFPQNQIVLSELLIDQGHIEDALNRLEHVCTPGWERGEMLNKPEYHRVRAKALAARGDLDQAVTEANQALQLARDIGAVVQEKRALDCLNKFAKTL</sequence>
<dbReference type="Gene3D" id="1.10.150.50">
    <property type="entry name" value="Transcription Factor, Ets-1"/>
    <property type="match status" value="1"/>
</dbReference>
<dbReference type="GO" id="GO:0035556">
    <property type="term" value="P:intracellular signal transduction"/>
    <property type="evidence" value="ECO:0007669"/>
    <property type="project" value="InterPro"/>
</dbReference>
<dbReference type="Pfam" id="PF07721">
    <property type="entry name" value="TPR_4"/>
    <property type="match status" value="2"/>
</dbReference>
<dbReference type="Pfam" id="PF00211">
    <property type="entry name" value="Guanylate_cyc"/>
    <property type="match status" value="1"/>
</dbReference>
<dbReference type="Pfam" id="PF13191">
    <property type="entry name" value="AAA_16"/>
    <property type="match status" value="1"/>
</dbReference>
<dbReference type="PANTHER" id="PTHR16305:SF28">
    <property type="entry name" value="GUANYLATE CYCLASE DOMAIN-CONTAINING PROTEIN"/>
    <property type="match status" value="1"/>
</dbReference>
<evidence type="ECO:0000313" key="5">
    <source>
        <dbReference type="Proteomes" id="UP000319555"/>
    </source>
</evidence>
<dbReference type="OrthoDB" id="341967at2"/>
<dbReference type="InterPro" id="IPR019734">
    <property type="entry name" value="TPR_rpt"/>
</dbReference>
<dbReference type="InterPro" id="IPR013761">
    <property type="entry name" value="SAM/pointed_sf"/>
</dbReference>
<dbReference type="GO" id="GO:0005524">
    <property type="term" value="F:ATP binding"/>
    <property type="evidence" value="ECO:0007669"/>
    <property type="project" value="UniProtKB-KW"/>
</dbReference>
<dbReference type="SUPFAM" id="SSF52540">
    <property type="entry name" value="P-loop containing nucleoside triphosphate hydrolases"/>
    <property type="match status" value="1"/>
</dbReference>
<dbReference type="InterPro" id="IPR011717">
    <property type="entry name" value="TPR-4"/>
</dbReference>
<feature type="domain" description="Guanylate cyclase" evidence="3">
    <location>
        <begin position="86"/>
        <end position="215"/>
    </location>
</feature>
<keyword evidence="1" id="KW-0547">Nucleotide-binding</keyword>
<dbReference type="Proteomes" id="UP000319555">
    <property type="component" value="Unassembled WGS sequence"/>
</dbReference>
<proteinExistence type="predicted"/>
<organism evidence="4 5">
    <name type="scientific">Ruegeria faecimaris</name>
    <dbReference type="NCBI Taxonomy" id="686389"/>
    <lineage>
        <taxon>Bacteria</taxon>
        <taxon>Pseudomonadati</taxon>
        <taxon>Pseudomonadota</taxon>
        <taxon>Alphaproteobacteria</taxon>
        <taxon>Rhodobacterales</taxon>
        <taxon>Roseobacteraceae</taxon>
        <taxon>Ruegeria</taxon>
    </lineage>
</organism>
<protein>
    <submittedName>
        <fullName evidence="4">Tetratricopeptide repeat-containing protein</fullName>
    </submittedName>
</protein>
<accession>A0A521EBM4</accession>
<dbReference type="AlphaFoldDB" id="A0A521EBM4"/>
<dbReference type="InterPro" id="IPR029787">
    <property type="entry name" value="Nucleotide_cyclase"/>
</dbReference>
<reference evidence="4 5" key="1">
    <citation type="submission" date="2017-05" db="EMBL/GenBank/DDBJ databases">
        <authorList>
            <person name="Varghese N."/>
            <person name="Submissions S."/>
        </authorList>
    </citation>
    <scope>NUCLEOTIDE SEQUENCE [LARGE SCALE GENOMIC DNA]</scope>
    <source>
        <strain evidence="4 5">DSM 28009</strain>
    </source>
</reference>
<keyword evidence="5" id="KW-1185">Reference proteome</keyword>